<protein>
    <submittedName>
        <fullName evidence="1">Uncharacterized protein</fullName>
    </submittedName>
</protein>
<accession>A0A1G7LNK7</accession>
<evidence type="ECO:0000313" key="1">
    <source>
        <dbReference type="EMBL" id="SDF50971.1"/>
    </source>
</evidence>
<gene>
    <name evidence="1" type="ORF">SAMN05421825_1552</name>
</gene>
<keyword evidence="2" id="KW-1185">Reference proteome</keyword>
<name>A0A1G7LNK7_9FLAO</name>
<organism evidence="1 2">
    <name type="scientific">Epilithonimonas hungarica</name>
    <dbReference type="NCBI Taxonomy" id="454006"/>
    <lineage>
        <taxon>Bacteria</taxon>
        <taxon>Pseudomonadati</taxon>
        <taxon>Bacteroidota</taxon>
        <taxon>Flavobacteriia</taxon>
        <taxon>Flavobacteriales</taxon>
        <taxon>Weeksellaceae</taxon>
        <taxon>Chryseobacterium group</taxon>
        <taxon>Epilithonimonas</taxon>
    </lineage>
</organism>
<dbReference type="STRING" id="454006.SAMN05421825_1552"/>
<dbReference type="AlphaFoldDB" id="A0A1G7LNK7"/>
<dbReference type="Proteomes" id="UP000199203">
    <property type="component" value="Unassembled WGS sequence"/>
</dbReference>
<evidence type="ECO:0000313" key="2">
    <source>
        <dbReference type="Proteomes" id="UP000199203"/>
    </source>
</evidence>
<dbReference type="EMBL" id="FNBH01000002">
    <property type="protein sequence ID" value="SDF50971.1"/>
    <property type="molecule type" value="Genomic_DNA"/>
</dbReference>
<reference evidence="2" key="1">
    <citation type="submission" date="2016-10" db="EMBL/GenBank/DDBJ databases">
        <authorList>
            <person name="Varghese N."/>
            <person name="Submissions S."/>
        </authorList>
    </citation>
    <scope>NUCLEOTIDE SEQUENCE [LARGE SCALE GENOMIC DNA]</scope>
    <source>
        <strain evidence="2">DSM 19684</strain>
    </source>
</reference>
<proteinExistence type="predicted"/>
<sequence>MVLAKRNDFLNVQVLGFPIHYKYKNNLSYTIKIILEVFYTKKLQWCNF</sequence>